<dbReference type="EMBL" id="CP050964">
    <property type="protein sequence ID" value="QIX93893.1"/>
    <property type="molecule type" value="Genomic_DNA"/>
</dbReference>
<dbReference type="RefSeq" id="WP_157135194.1">
    <property type="nucleotide sequence ID" value="NZ_BJLB01000001.1"/>
</dbReference>
<evidence type="ECO:0000313" key="2">
    <source>
        <dbReference type="EMBL" id="QIX93893.1"/>
    </source>
</evidence>
<evidence type="ECO:0000313" key="4">
    <source>
        <dbReference type="Proteomes" id="UP000501069"/>
    </source>
</evidence>
<sequence>MKIKIPDGSIYDLEECEIIDEELEQQAKFADELFVQTGILIANQKGGDASIE</sequence>
<gene>
    <name evidence="1" type="ORF">Ccl03g_33360</name>
    <name evidence="2" type="ORF">FOC47_27125</name>
</gene>
<reference evidence="1 3" key="1">
    <citation type="submission" date="2019-06" db="EMBL/GenBank/DDBJ databases">
        <title>Draft genome sequence of [Clostridium] clostridioforme NBRC 113352.</title>
        <authorList>
            <person name="Miura T."/>
            <person name="Furukawa M."/>
            <person name="Shimamura M."/>
            <person name="Ohyama Y."/>
            <person name="Yamazoe A."/>
            <person name="Kawasaki H."/>
        </authorList>
    </citation>
    <scope>NUCLEOTIDE SEQUENCE [LARGE SCALE GENOMIC DNA]</scope>
    <source>
        <strain evidence="1 3">NBRC 113352</strain>
    </source>
</reference>
<evidence type="ECO:0000313" key="3">
    <source>
        <dbReference type="Proteomes" id="UP000315200"/>
    </source>
</evidence>
<protein>
    <submittedName>
        <fullName evidence="1">Uncharacterized protein</fullName>
    </submittedName>
</protein>
<accession>A0A829WFG9</accession>
<organism evidence="1 3">
    <name type="scientific">Enterocloster clostridioformis</name>
    <dbReference type="NCBI Taxonomy" id="1531"/>
    <lineage>
        <taxon>Bacteria</taxon>
        <taxon>Bacillati</taxon>
        <taxon>Bacillota</taxon>
        <taxon>Clostridia</taxon>
        <taxon>Lachnospirales</taxon>
        <taxon>Lachnospiraceae</taxon>
        <taxon>Enterocloster</taxon>
    </lineage>
</organism>
<dbReference type="EMBL" id="BJLB01000001">
    <property type="protein sequence ID" value="GEA37623.1"/>
    <property type="molecule type" value="Genomic_DNA"/>
</dbReference>
<dbReference type="Proteomes" id="UP000315200">
    <property type="component" value="Unassembled WGS sequence"/>
</dbReference>
<dbReference type="GeneID" id="57964879"/>
<dbReference type="AlphaFoldDB" id="A0A829WFG9"/>
<name>A0A829WFG9_9FIRM</name>
<proteinExistence type="predicted"/>
<reference evidence="2 4" key="2">
    <citation type="submission" date="2019-11" db="EMBL/GenBank/DDBJ databases">
        <title>FDA dAtabase for Regulatory Grade micrObial Sequences (FDA-ARGOS): Supporting development and validation of Infectious Disease Dx tests.</title>
        <authorList>
            <person name="Turner S."/>
            <person name="Byrd R."/>
            <person name="Tallon L."/>
            <person name="Sadzewicz L."/>
            <person name="Vavikolanu K."/>
            <person name="Mehta A."/>
            <person name="Aluvathingal J."/>
            <person name="Nadendla S."/>
            <person name="Myers T."/>
            <person name="Yan Y."/>
            <person name="Sichtig H."/>
        </authorList>
    </citation>
    <scope>NUCLEOTIDE SEQUENCE [LARGE SCALE GENOMIC DNA]</scope>
    <source>
        <strain evidence="2 4">FDAARGOS_739</strain>
    </source>
</reference>
<evidence type="ECO:0000313" key="1">
    <source>
        <dbReference type="EMBL" id="GEA37623.1"/>
    </source>
</evidence>
<dbReference type="Proteomes" id="UP000501069">
    <property type="component" value="Chromosome"/>
</dbReference>